<organism evidence="1">
    <name type="scientific">viral metagenome</name>
    <dbReference type="NCBI Taxonomy" id="1070528"/>
    <lineage>
        <taxon>unclassified sequences</taxon>
        <taxon>metagenomes</taxon>
        <taxon>organismal metagenomes</taxon>
    </lineage>
</organism>
<proteinExistence type="predicted"/>
<evidence type="ECO:0000313" key="2">
    <source>
        <dbReference type="EMBL" id="QJA84161.1"/>
    </source>
</evidence>
<name>A0A6M3J8B1_9ZZZZ</name>
<dbReference type="EMBL" id="MT141533">
    <property type="protein sequence ID" value="QJA65192.1"/>
    <property type="molecule type" value="Genomic_DNA"/>
</dbReference>
<gene>
    <name evidence="2" type="ORF">MM415A00216_0005</name>
    <name evidence="1" type="ORF">MM415B00427_0046</name>
</gene>
<evidence type="ECO:0008006" key="3">
    <source>
        <dbReference type="Google" id="ProtNLM"/>
    </source>
</evidence>
<protein>
    <recommendedName>
        <fullName evidence="3">Phage protein</fullName>
    </recommendedName>
</protein>
<sequence length="68" mass="8053">MNLYEKLIDLSHQYHTIVDKILRMDIIDAKQETDEEMIQAKAEFAARSTYVFLAMKQAVKVLEPYFKE</sequence>
<accession>A0A6M3J8B1</accession>
<dbReference type="EMBL" id="MT142525">
    <property type="protein sequence ID" value="QJA84161.1"/>
    <property type="molecule type" value="Genomic_DNA"/>
</dbReference>
<evidence type="ECO:0000313" key="1">
    <source>
        <dbReference type="EMBL" id="QJA65192.1"/>
    </source>
</evidence>
<reference evidence="1" key="1">
    <citation type="submission" date="2020-03" db="EMBL/GenBank/DDBJ databases">
        <title>The deep terrestrial virosphere.</title>
        <authorList>
            <person name="Holmfeldt K."/>
            <person name="Nilsson E."/>
            <person name="Simone D."/>
            <person name="Lopez-Fernandez M."/>
            <person name="Wu X."/>
            <person name="de Brujin I."/>
            <person name="Lundin D."/>
            <person name="Andersson A."/>
            <person name="Bertilsson S."/>
            <person name="Dopson M."/>
        </authorList>
    </citation>
    <scope>NUCLEOTIDE SEQUENCE</scope>
    <source>
        <strain evidence="2">MM415A00216</strain>
        <strain evidence="1">MM415B00427</strain>
    </source>
</reference>
<dbReference type="AlphaFoldDB" id="A0A6M3J8B1"/>